<dbReference type="CDD" id="cd02440">
    <property type="entry name" value="AdoMet_MTases"/>
    <property type="match status" value="1"/>
</dbReference>
<evidence type="ECO:0000256" key="2">
    <source>
        <dbReference type="ARBA" id="ARBA00022679"/>
    </source>
</evidence>
<dbReference type="GO" id="GO:0008168">
    <property type="term" value="F:methyltransferase activity"/>
    <property type="evidence" value="ECO:0007669"/>
    <property type="project" value="UniProtKB-KW"/>
</dbReference>
<keyword evidence="5" id="KW-1185">Reference proteome</keyword>
<organism evidence="4 5">
    <name type="scientific">Nocardioides astragali</name>
    <dbReference type="NCBI Taxonomy" id="1776736"/>
    <lineage>
        <taxon>Bacteria</taxon>
        <taxon>Bacillati</taxon>
        <taxon>Actinomycetota</taxon>
        <taxon>Actinomycetes</taxon>
        <taxon>Propionibacteriales</taxon>
        <taxon>Nocardioidaceae</taxon>
        <taxon>Nocardioides</taxon>
    </lineage>
</organism>
<gene>
    <name evidence="4" type="ORF">ACFQO6_21325</name>
</gene>
<dbReference type="InterPro" id="IPR041698">
    <property type="entry name" value="Methyltransf_25"/>
</dbReference>
<dbReference type="InterPro" id="IPR029063">
    <property type="entry name" value="SAM-dependent_MTases_sf"/>
</dbReference>
<accession>A0ABW2NA33</accession>
<dbReference type="SUPFAM" id="SSF53335">
    <property type="entry name" value="S-adenosyl-L-methionine-dependent methyltransferases"/>
    <property type="match status" value="1"/>
</dbReference>
<evidence type="ECO:0000256" key="1">
    <source>
        <dbReference type="ARBA" id="ARBA00022603"/>
    </source>
</evidence>
<protein>
    <submittedName>
        <fullName evidence="4">Class I SAM-dependent DNA methyltransferase</fullName>
    </submittedName>
</protein>
<keyword evidence="1 4" id="KW-0489">Methyltransferase</keyword>
<dbReference type="RefSeq" id="WP_255892866.1">
    <property type="nucleotide sequence ID" value="NZ_JAFMZM010000007.1"/>
</dbReference>
<feature type="domain" description="Methyltransferase" evidence="3">
    <location>
        <begin position="42"/>
        <end position="136"/>
    </location>
</feature>
<dbReference type="Gene3D" id="3.40.50.150">
    <property type="entry name" value="Vaccinia Virus protein VP39"/>
    <property type="match status" value="1"/>
</dbReference>
<evidence type="ECO:0000313" key="4">
    <source>
        <dbReference type="EMBL" id="MFC7362825.1"/>
    </source>
</evidence>
<dbReference type="GO" id="GO:0032259">
    <property type="term" value="P:methylation"/>
    <property type="evidence" value="ECO:0007669"/>
    <property type="project" value="UniProtKB-KW"/>
</dbReference>
<dbReference type="PANTHER" id="PTHR43861:SF1">
    <property type="entry name" value="TRANS-ACONITATE 2-METHYLTRANSFERASE"/>
    <property type="match status" value="1"/>
</dbReference>
<keyword evidence="2" id="KW-0808">Transferase</keyword>
<dbReference type="EMBL" id="JBHTCH010000027">
    <property type="protein sequence ID" value="MFC7362825.1"/>
    <property type="molecule type" value="Genomic_DNA"/>
</dbReference>
<name>A0ABW2NA33_9ACTN</name>
<reference evidence="5" key="1">
    <citation type="journal article" date="2019" name="Int. J. Syst. Evol. Microbiol.">
        <title>The Global Catalogue of Microorganisms (GCM) 10K type strain sequencing project: providing services to taxonomists for standard genome sequencing and annotation.</title>
        <authorList>
            <consortium name="The Broad Institute Genomics Platform"/>
            <consortium name="The Broad Institute Genome Sequencing Center for Infectious Disease"/>
            <person name="Wu L."/>
            <person name="Ma J."/>
        </authorList>
    </citation>
    <scope>NUCLEOTIDE SEQUENCE [LARGE SCALE GENOMIC DNA]</scope>
    <source>
        <strain evidence="5">FCH27</strain>
    </source>
</reference>
<evidence type="ECO:0000259" key="3">
    <source>
        <dbReference type="Pfam" id="PF13649"/>
    </source>
</evidence>
<dbReference type="PANTHER" id="PTHR43861">
    <property type="entry name" value="TRANS-ACONITATE 2-METHYLTRANSFERASE-RELATED"/>
    <property type="match status" value="1"/>
</dbReference>
<sequence length="252" mass="27636">MREPDAIFADPRQAALYDVFDDDRSDLDAYAAIVAELGARRVIDVGCGTGTLAVRLAGEGLSVIGVDPAAASLDVARAKPGADLVTWIHGDAPAAGEVRPPADLAVMTGNVAQVFLSDDDWCAATDAIHTALRPQGWFVFETRRPEVRDWLNWNIPPTRVALPDGRIAVVTRSVTDVSLPLVTFRGSTTIDDEVLWSTSTLRFRDRHEIERSLDGREFDVIDVRDAPDRPGKEHVFLAQRREGKRQPVSELT</sequence>
<proteinExistence type="predicted"/>
<evidence type="ECO:0000313" key="5">
    <source>
        <dbReference type="Proteomes" id="UP001596524"/>
    </source>
</evidence>
<dbReference type="Proteomes" id="UP001596524">
    <property type="component" value="Unassembled WGS sequence"/>
</dbReference>
<dbReference type="Pfam" id="PF13649">
    <property type="entry name" value="Methyltransf_25"/>
    <property type="match status" value="1"/>
</dbReference>
<comment type="caution">
    <text evidence="4">The sequence shown here is derived from an EMBL/GenBank/DDBJ whole genome shotgun (WGS) entry which is preliminary data.</text>
</comment>